<dbReference type="GO" id="GO:0006508">
    <property type="term" value="P:proteolysis"/>
    <property type="evidence" value="ECO:0007669"/>
    <property type="project" value="InterPro"/>
</dbReference>
<evidence type="ECO:0000256" key="4">
    <source>
        <dbReference type="ARBA" id="ARBA00022692"/>
    </source>
</evidence>
<organism evidence="9 10">
    <name type="scientific">Leucobacter insecticola</name>
    <dbReference type="NCBI Taxonomy" id="2714934"/>
    <lineage>
        <taxon>Bacteria</taxon>
        <taxon>Bacillati</taxon>
        <taxon>Actinomycetota</taxon>
        <taxon>Actinomycetes</taxon>
        <taxon>Micrococcales</taxon>
        <taxon>Microbacteriaceae</taxon>
        <taxon>Leucobacter</taxon>
    </lineage>
</organism>
<protein>
    <recommendedName>
        <fullName evidence="8">Peptidase M50 domain-containing protein</fullName>
    </recommendedName>
</protein>
<dbReference type="EMBL" id="CP049934">
    <property type="protein sequence ID" value="QIM17108.1"/>
    <property type="molecule type" value="Genomic_DNA"/>
</dbReference>
<evidence type="ECO:0000256" key="6">
    <source>
        <dbReference type="ARBA" id="ARBA00023136"/>
    </source>
</evidence>
<evidence type="ECO:0000256" key="7">
    <source>
        <dbReference type="SAM" id="Phobius"/>
    </source>
</evidence>
<dbReference type="InterPro" id="IPR008915">
    <property type="entry name" value="Peptidase_M50"/>
</dbReference>
<name>A0A6G8FL92_9MICO</name>
<dbReference type="RefSeq" id="WP_166325147.1">
    <property type="nucleotide sequence ID" value="NZ_CP049934.1"/>
</dbReference>
<comment type="similarity">
    <text evidence="3">Belongs to the peptidase M50B family.</text>
</comment>
<comment type="cofactor">
    <cofactor evidence="1">
        <name>Zn(2+)</name>
        <dbReference type="ChEBI" id="CHEBI:29105"/>
    </cofactor>
</comment>
<keyword evidence="4 7" id="KW-0812">Transmembrane</keyword>
<dbReference type="AlphaFoldDB" id="A0A6G8FL92"/>
<keyword evidence="6 7" id="KW-0472">Membrane</keyword>
<dbReference type="KEGG" id="lins:G7067_12940"/>
<evidence type="ECO:0000313" key="10">
    <source>
        <dbReference type="Proteomes" id="UP000501387"/>
    </source>
</evidence>
<evidence type="ECO:0000259" key="8">
    <source>
        <dbReference type="Pfam" id="PF02163"/>
    </source>
</evidence>
<evidence type="ECO:0000313" key="9">
    <source>
        <dbReference type="EMBL" id="QIM17108.1"/>
    </source>
</evidence>
<dbReference type="Pfam" id="PF02163">
    <property type="entry name" value="Peptidase_M50"/>
    <property type="match status" value="1"/>
</dbReference>
<proteinExistence type="inferred from homology"/>
<feature type="transmembrane region" description="Helical" evidence="7">
    <location>
        <begin position="12"/>
        <end position="36"/>
    </location>
</feature>
<sequence>MFSLLGSLNVALFVFNLVPLMPLDGGHIAGALYEGAKRGIARIRRKPDPGPIDTAKMVPVTFVVVIALGAMSLLLIYADLVKPVAFFG</sequence>
<feature type="transmembrane region" description="Helical" evidence="7">
    <location>
        <begin position="57"/>
        <end position="78"/>
    </location>
</feature>
<accession>A0A6G8FL92</accession>
<feature type="domain" description="Peptidase M50" evidence="8">
    <location>
        <begin position="2"/>
        <end position="40"/>
    </location>
</feature>
<evidence type="ECO:0000256" key="1">
    <source>
        <dbReference type="ARBA" id="ARBA00001947"/>
    </source>
</evidence>
<gene>
    <name evidence="9" type="ORF">G7067_12940</name>
</gene>
<evidence type="ECO:0000256" key="5">
    <source>
        <dbReference type="ARBA" id="ARBA00022989"/>
    </source>
</evidence>
<evidence type="ECO:0000256" key="3">
    <source>
        <dbReference type="ARBA" id="ARBA00007931"/>
    </source>
</evidence>
<dbReference type="GO" id="GO:0016020">
    <property type="term" value="C:membrane"/>
    <property type="evidence" value="ECO:0007669"/>
    <property type="project" value="UniProtKB-SubCell"/>
</dbReference>
<evidence type="ECO:0000256" key="2">
    <source>
        <dbReference type="ARBA" id="ARBA00004141"/>
    </source>
</evidence>
<keyword evidence="10" id="KW-1185">Reference proteome</keyword>
<keyword evidence="5 7" id="KW-1133">Transmembrane helix</keyword>
<reference evidence="9 10" key="1">
    <citation type="submission" date="2020-03" db="EMBL/GenBank/DDBJ databases">
        <title>Leucobacter sp. nov., isolated from beetles.</title>
        <authorList>
            <person name="Hyun D.-W."/>
            <person name="Bae J.-W."/>
        </authorList>
    </citation>
    <scope>NUCLEOTIDE SEQUENCE [LARGE SCALE GENOMIC DNA]</scope>
    <source>
        <strain evidence="9 10">HDW9B</strain>
    </source>
</reference>
<comment type="subcellular location">
    <subcellularLocation>
        <location evidence="2">Membrane</location>
        <topology evidence="2">Multi-pass membrane protein</topology>
    </subcellularLocation>
</comment>
<dbReference type="Proteomes" id="UP000501387">
    <property type="component" value="Chromosome"/>
</dbReference>